<dbReference type="EMBL" id="BDRX01000077">
    <property type="protein sequence ID" value="GBF96277.1"/>
    <property type="molecule type" value="Genomic_DNA"/>
</dbReference>
<organism evidence="6 7">
    <name type="scientific">Raphidocelis subcapitata</name>
    <dbReference type="NCBI Taxonomy" id="307507"/>
    <lineage>
        <taxon>Eukaryota</taxon>
        <taxon>Viridiplantae</taxon>
        <taxon>Chlorophyta</taxon>
        <taxon>core chlorophytes</taxon>
        <taxon>Chlorophyceae</taxon>
        <taxon>CS clade</taxon>
        <taxon>Sphaeropleales</taxon>
        <taxon>Selenastraceae</taxon>
        <taxon>Raphidocelis</taxon>
    </lineage>
</organism>
<evidence type="ECO:0000256" key="1">
    <source>
        <dbReference type="ARBA" id="ARBA00022729"/>
    </source>
</evidence>
<dbReference type="GO" id="GO:0030248">
    <property type="term" value="F:cellulose binding"/>
    <property type="evidence" value="ECO:0007669"/>
    <property type="project" value="InterPro"/>
</dbReference>
<feature type="region of interest" description="Disordered" evidence="2">
    <location>
        <begin position="588"/>
        <end position="701"/>
    </location>
</feature>
<proteinExistence type="predicted"/>
<dbReference type="PROSITE" id="PS51164">
    <property type="entry name" value="CBM1_2"/>
    <property type="match status" value="1"/>
</dbReference>
<reference evidence="6 7" key="1">
    <citation type="journal article" date="2018" name="Sci. Rep.">
        <title>Raphidocelis subcapitata (=Pseudokirchneriella subcapitata) provides an insight into genome evolution and environmental adaptations in the Sphaeropleales.</title>
        <authorList>
            <person name="Suzuki S."/>
            <person name="Yamaguchi H."/>
            <person name="Nakajima N."/>
            <person name="Kawachi M."/>
        </authorList>
    </citation>
    <scope>NUCLEOTIDE SEQUENCE [LARGE SCALE GENOMIC DNA]</scope>
    <source>
        <strain evidence="6 7">NIES-35</strain>
    </source>
</reference>
<evidence type="ECO:0000256" key="3">
    <source>
        <dbReference type="SAM" id="Phobius"/>
    </source>
</evidence>
<protein>
    <recommendedName>
        <fullName evidence="5">CBM1 domain-containing protein</fullName>
    </recommendedName>
</protein>
<keyword evidence="7" id="KW-1185">Reference proteome</keyword>
<evidence type="ECO:0000256" key="4">
    <source>
        <dbReference type="SAM" id="SignalP"/>
    </source>
</evidence>
<feature type="compositionally biased region" description="Low complexity" evidence="2">
    <location>
        <begin position="723"/>
        <end position="733"/>
    </location>
</feature>
<keyword evidence="3" id="KW-1133">Transmembrane helix</keyword>
<dbReference type="GO" id="GO:0005975">
    <property type="term" value="P:carbohydrate metabolic process"/>
    <property type="evidence" value="ECO:0007669"/>
    <property type="project" value="InterPro"/>
</dbReference>
<dbReference type="SMART" id="SM00236">
    <property type="entry name" value="fCBD"/>
    <property type="match status" value="1"/>
</dbReference>
<feature type="compositionally biased region" description="Gly residues" evidence="2">
    <location>
        <begin position="642"/>
        <end position="654"/>
    </location>
</feature>
<dbReference type="AlphaFoldDB" id="A0A2V0PGE7"/>
<evidence type="ECO:0000313" key="7">
    <source>
        <dbReference type="Proteomes" id="UP000247498"/>
    </source>
</evidence>
<feature type="compositionally biased region" description="Low complexity" evidence="2">
    <location>
        <begin position="672"/>
        <end position="682"/>
    </location>
</feature>
<sequence length="733" mass="71879">MRPSGGMALLWRAVVLGLTLAAAAAAADAPQQRTQAGCACVPSWKDAAGAAHSGCANPDADPLGDWCAVDAAACQGYHSTFVDAAGATVHYDYCGEVRERTKAGCLCASEWRVDGVGKALYRNRCAHPDTATGRKCRVNPATCPPGAAVGAFDDCEPLDEAGAAGAGAGSTARGCTCLGSWSYRYPAAGAAEAAVLSGCANPDGDPLGPWCIVDSDRCERFAGYAGVDEAYAAPFDYCGSTAPTPAPRGGGCAPERVPQWGQCGGKADCSEWGCADAAWPGACCVPGMVCARIHAYYYQCVLPSVAAAIAAGSGSSVLEAGAAPLPGGGADTGGSAAAAAAPAAAAGATTTSDVAAALPSLQAKEAGETVYVRLRINYPYDLIASDVGAQARLKSDLTGWLKAHAAPQQYVYAAGVTSLLNGSVVADSYVTFTADAPPEVVASAAPGLQSGAAALYQDSNLPTSWGPLLALEASATRDALTLAAAPDSAAALAAAPAPGERGGDGGRVQLSAGAYAGIAIGCAVFVGLLALVVHRGLQMNKERDRSKSAQLAYMNELTEAEIAAAEGDDEKEGLEAIGWALPPAAAATGGRAAGLPASSRAAAPPSAGGAAPAELLLDGAEPSPAFLPVPDGEARRRRSSGERGGGGSLSGSGGAAAAAAATLKHRHGGSSAGSASPAAPGGTPLARAQGPAGGSGSHFGAALSKLGSTVASYVSGGGGGGAAAPEAAPGKRE</sequence>
<feature type="compositionally biased region" description="Low complexity" evidence="2">
    <location>
        <begin position="588"/>
        <end position="622"/>
    </location>
</feature>
<dbReference type="InterPro" id="IPR000254">
    <property type="entry name" value="CBD"/>
</dbReference>
<feature type="signal peptide" evidence="4">
    <location>
        <begin position="1"/>
        <end position="26"/>
    </location>
</feature>
<keyword evidence="3" id="KW-0472">Membrane</keyword>
<keyword evidence="1 4" id="KW-0732">Signal</keyword>
<dbReference type="OrthoDB" id="548607at2759"/>
<dbReference type="GO" id="GO:0005576">
    <property type="term" value="C:extracellular region"/>
    <property type="evidence" value="ECO:0007669"/>
    <property type="project" value="InterPro"/>
</dbReference>
<feature type="transmembrane region" description="Helical" evidence="3">
    <location>
        <begin position="514"/>
        <end position="533"/>
    </location>
</feature>
<dbReference type="Proteomes" id="UP000247498">
    <property type="component" value="Unassembled WGS sequence"/>
</dbReference>
<keyword evidence="3" id="KW-0812">Transmembrane</keyword>
<evidence type="ECO:0000313" key="6">
    <source>
        <dbReference type="EMBL" id="GBF96277.1"/>
    </source>
</evidence>
<comment type="caution">
    <text evidence="6">The sequence shown here is derived from an EMBL/GenBank/DDBJ whole genome shotgun (WGS) entry which is preliminary data.</text>
</comment>
<name>A0A2V0PGE7_9CHLO</name>
<evidence type="ECO:0000259" key="5">
    <source>
        <dbReference type="PROSITE" id="PS51164"/>
    </source>
</evidence>
<feature type="domain" description="CBM1" evidence="5">
    <location>
        <begin position="255"/>
        <end position="301"/>
    </location>
</feature>
<gene>
    <name evidence="6" type="ORF">Rsub_09072</name>
</gene>
<feature type="chain" id="PRO_5016053959" description="CBM1 domain-containing protein" evidence="4">
    <location>
        <begin position="27"/>
        <end position="733"/>
    </location>
</feature>
<accession>A0A2V0PGE7</accession>
<dbReference type="InParanoid" id="A0A2V0PGE7"/>
<evidence type="ECO:0000256" key="2">
    <source>
        <dbReference type="SAM" id="MobiDB-lite"/>
    </source>
</evidence>
<feature type="region of interest" description="Disordered" evidence="2">
    <location>
        <begin position="714"/>
        <end position="733"/>
    </location>
</feature>